<proteinExistence type="predicted"/>
<dbReference type="InterPro" id="IPR003598">
    <property type="entry name" value="Ig_sub2"/>
</dbReference>
<keyword evidence="1" id="KW-0393">Immunoglobulin domain</keyword>
<accession>A0A8C4DNL1</accession>
<keyword evidence="5" id="KW-1185">Reference proteome</keyword>
<dbReference type="Pfam" id="PF00047">
    <property type="entry name" value="ig"/>
    <property type="match status" value="1"/>
</dbReference>
<dbReference type="SUPFAM" id="SSF48726">
    <property type="entry name" value="Immunoglobulin"/>
    <property type="match status" value="2"/>
</dbReference>
<keyword evidence="2" id="KW-1133">Transmembrane helix</keyword>
<dbReference type="PANTHER" id="PTHR10075:SF14">
    <property type="entry name" value="CELL ADHESION MOLECULE DSCAM2-RELATED"/>
    <property type="match status" value="1"/>
</dbReference>
<reference evidence="4" key="1">
    <citation type="submission" date="2025-08" db="UniProtKB">
        <authorList>
            <consortium name="Ensembl"/>
        </authorList>
    </citation>
    <scope>IDENTIFICATION</scope>
</reference>
<dbReference type="GeneTree" id="ENSGT00990000204560"/>
<dbReference type="Gene3D" id="2.60.40.10">
    <property type="entry name" value="Immunoglobulins"/>
    <property type="match status" value="2"/>
</dbReference>
<feature type="transmembrane region" description="Helical" evidence="2">
    <location>
        <begin position="187"/>
        <end position="204"/>
    </location>
</feature>
<evidence type="ECO:0000313" key="4">
    <source>
        <dbReference type="Ensembl" id="ENSDLAP00005006595.2"/>
    </source>
</evidence>
<evidence type="ECO:0000313" key="5">
    <source>
        <dbReference type="Proteomes" id="UP000694389"/>
    </source>
</evidence>
<dbReference type="CDD" id="cd00096">
    <property type="entry name" value="Ig"/>
    <property type="match status" value="1"/>
</dbReference>
<dbReference type="InterPro" id="IPR003599">
    <property type="entry name" value="Ig_sub"/>
</dbReference>
<dbReference type="Ensembl" id="ENSDLAT00005007137.2">
    <property type="protein sequence ID" value="ENSDLAP00005006595.2"/>
    <property type="gene ID" value="ENSDLAG00005003383.2"/>
</dbReference>
<dbReference type="InterPro" id="IPR013783">
    <property type="entry name" value="Ig-like_fold"/>
</dbReference>
<evidence type="ECO:0000256" key="2">
    <source>
        <dbReference type="SAM" id="Phobius"/>
    </source>
</evidence>
<dbReference type="InterPro" id="IPR013151">
    <property type="entry name" value="Immunoglobulin_dom"/>
</dbReference>
<protein>
    <recommendedName>
        <fullName evidence="3">Ig-like domain-containing protein</fullName>
    </recommendedName>
</protein>
<dbReference type="PANTHER" id="PTHR10075">
    <property type="entry name" value="BASIGIN RELATED"/>
    <property type="match status" value="1"/>
</dbReference>
<dbReference type="PROSITE" id="PS50835">
    <property type="entry name" value="IG_LIKE"/>
    <property type="match status" value="1"/>
</dbReference>
<dbReference type="SMART" id="SM00409">
    <property type="entry name" value="IG"/>
    <property type="match status" value="2"/>
</dbReference>
<feature type="domain" description="Ig-like" evidence="3">
    <location>
        <begin position="93"/>
        <end position="163"/>
    </location>
</feature>
<name>A0A8C4DNL1_DICLA</name>
<dbReference type="InterPro" id="IPR007110">
    <property type="entry name" value="Ig-like_dom"/>
</dbReference>
<dbReference type="SMART" id="SM00408">
    <property type="entry name" value="IGc2"/>
    <property type="match status" value="1"/>
</dbReference>
<dbReference type="AlphaFoldDB" id="A0A8C4DNL1"/>
<reference evidence="4" key="2">
    <citation type="submission" date="2025-09" db="UniProtKB">
        <authorList>
            <consortium name="Ensembl"/>
        </authorList>
    </citation>
    <scope>IDENTIFICATION</scope>
</reference>
<keyword evidence="2" id="KW-0472">Membrane</keyword>
<dbReference type="InterPro" id="IPR036179">
    <property type="entry name" value="Ig-like_dom_sf"/>
</dbReference>
<dbReference type="Proteomes" id="UP000694389">
    <property type="component" value="Unassembled WGS sequence"/>
</dbReference>
<keyword evidence="2" id="KW-0812">Transmembrane</keyword>
<organism evidence="4 5">
    <name type="scientific">Dicentrarchus labrax</name>
    <name type="common">European seabass</name>
    <name type="synonym">Morone labrax</name>
    <dbReference type="NCBI Taxonomy" id="13489"/>
    <lineage>
        <taxon>Eukaryota</taxon>
        <taxon>Metazoa</taxon>
        <taxon>Chordata</taxon>
        <taxon>Craniata</taxon>
        <taxon>Vertebrata</taxon>
        <taxon>Euteleostomi</taxon>
        <taxon>Actinopterygii</taxon>
        <taxon>Neopterygii</taxon>
        <taxon>Teleostei</taxon>
        <taxon>Neoteleostei</taxon>
        <taxon>Acanthomorphata</taxon>
        <taxon>Eupercaria</taxon>
        <taxon>Moronidae</taxon>
        <taxon>Dicentrarchus</taxon>
    </lineage>
</organism>
<sequence>MDKSQQCVSSHPVQVSVPPEIIYHSVEETAVLQNFTKSSDTGQGQLNKTVSYVDEEVGRNYSLVISSLTLNHSGRYYCKTFVTLQMHVLVVCPKFAPPAVELFSEGDDVTLRCRNWEEGMVPLWFMKVNTFSLNGSLVISNVSLEDTGEYWCAVLDPDELCVSTTKILVKYREPFGIHFTLYTVRNSLLSGLLVILCVVVVTVIQRSRRGEQRSAETES</sequence>
<evidence type="ECO:0000256" key="1">
    <source>
        <dbReference type="ARBA" id="ARBA00023319"/>
    </source>
</evidence>
<evidence type="ECO:0000259" key="3">
    <source>
        <dbReference type="PROSITE" id="PS50835"/>
    </source>
</evidence>